<keyword evidence="5" id="KW-1185">Reference proteome</keyword>
<accession>A0ABP7UGW2</accession>
<gene>
    <name evidence="4" type="ORF">GCM10022233_10300</name>
</gene>
<feature type="domain" description="Cas12f1-like TNB" evidence="3">
    <location>
        <begin position="27"/>
        <end position="94"/>
    </location>
</feature>
<dbReference type="Proteomes" id="UP001499984">
    <property type="component" value="Unassembled WGS sequence"/>
</dbReference>
<proteinExistence type="predicted"/>
<evidence type="ECO:0000313" key="5">
    <source>
        <dbReference type="Proteomes" id="UP001499984"/>
    </source>
</evidence>
<feature type="region of interest" description="Disordered" evidence="2">
    <location>
        <begin position="1"/>
        <end position="20"/>
    </location>
</feature>
<dbReference type="EMBL" id="BAAAZY010000005">
    <property type="protein sequence ID" value="GAA4043144.1"/>
    <property type="molecule type" value="Genomic_DNA"/>
</dbReference>
<dbReference type="InterPro" id="IPR010095">
    <property type="entry name" value="Cas12f1-like_TNB"/>
</dbReference>
<evidence type="ECO:0000256" key="1">
    <source>
        <dbReference type="ARBA" id="ARBA00023125"/>
    </source>
</evidence>
<dbReference type="Pfam" id="PF07282">
    <property type="entry name" value="Cas12f1-like_TNB"/>
    <property type="match status" value="1"/>
</dbReference>
<comment type="caution">
    <text evidence="4">The sequence shown here is derived from an EMBL/GenBank/DDBJ whole genome shotgun (WGS) entry which is preliminary data.</text>
</comment>
<evidence type="ECO:0000259" key="3">
    <source>
        <dbReference type="Pfam" id="PF07282"/>
    </source>
</evidence>
<reference evidence="5" key="1">
    <citation type="journal article" date="2019" name="Int. J. Syst. Evol. Microbiol.">
        <title>The Global Catalogue of Microorganisms (GCM) 10K type strain sequencing project: providing services to taxonomists for standard genome sequencing and annotation.</title>
        <authorList>
            <consortium name="The Broad Institute Genomics Platform"/>
            <consortium name="The Broad Institute Genome Sequencing Center for Infectious Disease"/>
            <person name="Wu L."/>
            <person name="Ma J."/>
        </authorList>
    </citation>
    <scope>NUCLEOTIDE SEQUENCE [LARGE SCALE GENOMIC DNA]</scope>
    <source>
        <strain evidence="5">JCM 16925</strain>
    </source>
</reference>
<keyword evidence="1" id="KW-0238">DNA-binding</keyword>
<organism evidence="4 5">
    <name type="scientific">Streptomyces shaanxiensis</name>
    <dbReference type="NCBI Taxonomy" id="653357"/>
    <lineage>
        <taxon>Bacteria</taxon>
        <taxon>Bacillati</taxon>
        <taxon>Actinomycetota</taxon>
        <taxon>Actinomycetes</taxon>
        <taxon>Kitasatosporales</taxon>
        <taxon>Streptomycetaceae</taxon>
        <taxon>Streptomyces</taxon>
    </lineage>
</organism>
<name>A0ABP7UGW2_9ACTN</name>
<protein>
    <recommendedName>
        <fullName evidence="3">Cas12f1-like TNB domain-containing protein</fullName>
    </recommendedName>
</protein>
<sequence>MEDLNVKGMGSAKGKRGKSVHDQSLSMFASTLEAKCARYGRGFAKVSRWFPSTQMCSACGSIEGPKGQEGLRIRSWTCSCGAVHDRDQNAEANIRAEGRRIFAAGLAEK</sequence>
<evidence type="ECO:0000313" key="4">
    <source>
        <dbReference type="EMBL" id="GAA4043144.1"/>
    </source>
</evidence>
<evidence type="ECO:0000256" key="2">
    <source>
        <dbReference type="SAM" id="MobiDB-lite"/>
    </source>
</evidence>